<accession>A0ABS3LS11</accession>
<reference evidence="2 3" key="1">
    <citation type="submission" date="2021-03" db="EMBL/GenBank/DDBJ databases">
        <title>The complete genome sequence of Acetobacter sacchari TBRC 11175.</title>
        <authorList>
            <person name="Charoenyingcharoen P."/>
            <person name="Yukphan P."/>
        </authorList>
    </citation>
    <scope>NUCLEOTIDE SEQUENCE [LARGE SCALE GENOMIC DNA]</scope>
    <source>
        <strain evidence="2 3">TBRC 11175</strain>
    </source>
</reference>
<protein>
    <submittedName>
        <fullName evidence="2">Uncharacterized protein</fullName>
    </submittedName>
</protein>
<evidence type="ECO:0000256" key="1">
    <source>
        <dbReference type="SAM" id="Phobius"/>
    </source>
</evidence>
<feature type="transmembrane region" description="Helical" evidence="1">
    <location>
        <begin position="97"/>
        <end position="116"/>
    </location>
</feature>
<dbReference type="PROSITE" id="PS51257">
    <property type="entry name" value="PROKAR_LIPOPROTEIN"/>
    <property type="match status" value="1"/>
</dbReference>
<keyword evidence="1" id="KW-0472">Membrane</keyword>
<evidence type="ECO:0000313" key="3">
    <source>
        <dbReference type="Proteomes" id="UP000664771"/>
    </source>
</evidence>
<dbReference type="EMBL" id="JAFVMF010000002">
    <property type="protein sequence ID" value="MBO1358680.1"/>
    <property type="molecule type" value="Genomic_DNA"/>
</dbReference>
<keyword evidence="1" id="KW-0812">Transmembrane</keyword>
<name>A0ABS3LS11_9PROT</name>
<evidence type="ECO:0000313" key="2">
    <source>
        <dbReference type="EMBL" id="MBO1358680.1"/>
    </source>
</evidence>
<keyword evidence="1" id="KW-1133">Transmembrane helix</keyword>
<comment type="caution">
    <text evidence="2">The sequence shown here is derived from an EMBL/GenBank/DDBJ whole genome shotgun (WGS) entry which is preliminary data.</text>
</comment>
<organism evidence="2 3">
    <name type="scientific">Acetobacter sacchari</name>
    <dbReference type="NCBI Taxonomy" id="2661687"/>
    <lineage>
        <taxon>Bacteria</taxon>
        <taxon>Pseudomonadati</taxon>
        <taxon>Pseudomonadota</taxon>
        <taxon>Alphaproteobacteria</taxon>
        <taxon>Acetobacterales</taxon>
        <taxon>Acetobacteraceae</taxon>
        <taxon>Acetobacter</taxon>
    </lineage>
</organism>
<feature type="transmembrane region" description="Helical" evidence="1">
    <location>
        <begin position="21"/>
        <end position="48"/>
    </location>
</feature>
<gene>
    <name evidence="2" type="ORF">J2D73_02560</name>
</gene>
<feature type="transmembrane region" description="Helical" evidence="1">
    <location>
        <begin position="136"/>
        <end position="157"/>
    </location>
</feature>
<keyword evidence="3" id="KW-1185">Reference proteome</keyword>
<dbReference type="RefSeq" id="WP_207879078.1">
    <property type="nucleotide sequence ID" value="NZ_JAFVMF010000002.1"/>
</dbReference>
<dbReference type="Proteomes" id="UP000664771">
    <property type="component" value="Unassembled WGS sequence"/>
</dbReference>
<proteinExistence type="predicted"/>
<sequence length="172" mass="18584">MVERLRRLSILSDATSNIREGVGNVIVIASCAAAAAALIVPDLIFGFLTLLRSVLESLFLPCKLLFDLASWLSGGSSVQSAVSSVDNARADATHVRALHAYLPTVIVIIGLMVYFFNEGSRNAATRFIAPGLHTVAAFLIFSPTALILFPAICIEAISTIESREKTRHRDER</sequence>